<proteinExistence type="predicted"/>
<accession>A0A1H7IIF2</accession>
<evidence type="ECO:0000313" key="1">
    <source>
        <dbReference type="EMBL" id="SEK62178.1"/>
    </source>
</evidence>
<dbReference type="SUPFAM" id="SSF142906">
    <property type="entry name" value="YjbR-like"/>
    <property type="match status" value="1"/>
</dbReference>
<dbReference type="EMBL" id="FNZQ01000001">
    <property type="protein sequence ID" value="SEK62178.1"/>
    <property type="molecule type" value="Genomic_DNA"/>
</dbReference>
<organism evidence="1 2">
    <name type="scientific">Jannaschia helgolandensis</name>
    <dbReference type="NCBI Taxonomy" id="188906"/>
    <lineage>
        <taxon>Bacteria</taxon>
        <taxon>Pseudomonadati</taxon>
        <taxon>Pseudomonadota</taxon>
        <taxon>Alphaproteobacteria</taxon>
        <taxon>Rhodobacterales</taxon>
        <taxon>Roseobacteraceae</taxon>
        <taxon>Jannaschia</taxon>
    </lineage>
</organism>
<gene>
    <name evidence="1" type="ORF">SAMN04488526_1056</name>
</gene>
<reference evidence="1 2" key="1">
    <citation type="submission" date="2016-10" db="EMBL/GenBank/DDBJ databases">
        <authorList>
            <person name="de Groot N.N."/>
        </authorList>
    </citation>
    <scope>NUCLEOTIDE SEQUENCE [LARGE SCALE GENOMIC DNA]</scope>
    <source>
        <strain evidence="1 2">DSM 14858</strain>
    </source>
</reference>
<dbReference type="GO" id="GO:0003677">
    <property type="term" value="F:DNA binding"/>
    <property type="evidence" value="ECO:0007669"/>
    <property type="project" value="UniProtKB-KW"/>
</dbReference>
<dbReference type="AlphaFoldDB" id="A0A1H7IIF2"/>
<sequence>MTRAQFDTLCAAHPGAVLSGPGELDAWKIGGKMFACFGHTDQRATNDDHAVVRCADTEMARMLIETGAAGKPAYFRGAWVRLDLASLDESEAAHRIAVSYDTIRAGLTKKMQATLPAAARRDLEAQ</sequence>
<dbReference type="InterPro" id="IPR038056">
    <property type="entry name" value="YjbR-like_sf"/>
</dbReference>
<dbReference type="Pfam" id="PF04237">
    <property type="entry name" value="YjbR"/>
    <property type="match status" value="1"/>
</dbReference>
<keyword evidence="2" id="KW-1185">Reference proteome</keyword>
<name>A0A1H7IIF2_9RHOB</name>
<dbReference type="InterPro" id="IPR058532">
    <property type="entry name" value="YjbR/MT2646/Rv2570-like"/>
</dbReference>
<dbReference type="Proteomes" id="UP000199283">
    <property type="component" value="Unassembled WGS sequence"/>
</dbReference>
<dbReference type="RefSeq" id="WP_092760386.1">
    <property type="nucleotide sequence ID" value="NZ_FNZQ01000001.1"/>
</dbReference>
<protein>
    <submittedName>
        <fullName evidence="1">Predicted DNA-binding protein, MmcQ/YjbR family</fullName>
    </submittedName>
</protein>
<dbReference type="OrthoDB" id="9804614at2"/>
<evidence type="ECO:0000313" key="2">
    <source>
        <dbReference type="Proteomes" id="UP000199283"/>
    </source>
</evidence>
<dbReference type="STRING" id="188906.SAMN04488526_1056"/>
<keyword evidence="1" id="KW-0238">DNA-binding</keyword>
<dbReference type="Gene3D" id="3.90.1150.30">
    <property type="match status" value="1"/>
</dbReference>